<dbReference type="EMBL" id="CM055102">
    <property type="protein sequence ID" value="KAJ7537693.1"/>
    <property type="molecule type" value="Genomic_DNA"/>
</dbReference>
<organism evidence="1 2">
    <name type="scientific">Diphasiastrum complanatum</name>
    <name type="common">Issler's clubmoss</name>
    <name type="synonym">Lycopodium complanatum</name>
    <dbReference type="NCBI Taxonomy" id="34168"/>
    <lineage>
        <taxon>Eukaryota</taxon>
        <taxon>Viridiplantae</taxon>
        <taxon>Streptophyta</taxon>
        <taxon>Embryophyta</taxon>
        <taxon>Tracheophyta</taxon>
        <taxon>Lycopodiopsida</taxon>
        <taxon>Lycopodiales</taxon>
        <taxon>Lycopodiaceae</taxon>
        <taxon>Lycopodioideae</taxon>
        <taxon>Diphasiastrum</taxon>
    </lineage>
</organism>
<protein>
    <submittedName>
        <fullName evidence="1">Uncharacterized protein</fullName>
    </submittedName>
</protein>
<evidence type="ECO:0000313" key="1">
    <source>
        <dbReference type="EMBL" id="KAJ7537693.1"/>
    </source>
</evidence>
<comment type="caution">
    <text evidence="1">The sequence shown here is derived from an EMBL/GenBank/DDBJ whole genome shotgun (WGS) entry which is preliminary data.</text>
</comment>
<sequence>MSQARLHFNDESPKVDVLVDMGHPLLNRVVDGFIKVGGVGTLHAAAQESYRFLVLEEANKNSMDNMVNRIGKEAVQWGLAAGVYSGMTYGMREARGGVHDWKNALVGGALTGAALSLTEGNPRHDRVICGAITGGAVAVAAEFLRNLT</sequence>
<gene>
    <name evidence="1" type="ORF">O6H91_11G017400</name>
</gene>
<name>A0ACC2C6N7_DIPCM</name>
<dbReference type="Proteomes" id="UP001162992">
    <property type="component" value="Chromosome 11"/>
</dbReference>
<accession>A0ACC2C6N7</accession>
<keyword evidence="2" id="KW-1185">Reference proteome</keyword>
<reference evidence="2" key="1">
    <citation type="journal article" date="2024" name="Proc. Natl. Acad. Sci. U.S.A.">
        <title>Extraordinary preservation of gene collinearity over three hundred million years revealed in homosporous lycophytes.</title>
        <authorList>
            <person name="Li C."/>
            <person name="Wickell D."/>
            <person name="Kuo L.Y."/>
            <person name="Chen X."/>
            <person name="Nie B."/>
            <person name="Liao X."/>
            <person name="Peng D."/>
            <person name="Ji J."/>
            <person name="Jenkins J."/>
            <person name="Williams M."/>
            <person name="Shu S."/>
            <person name="Plott C."/>
            <person name="Barry K."/>
            <person name="Rajasekar S."/>
            <person name="Grimwood J."/>
            <person name="Han X."/>
            <person name="Sun S."/>
            <person name="Hou Z."/>
            <person name="He W."/>
            <person name="Dai G."/>
            <person name="Sun C."/>
            <person name="Schmutz J."/>
            <person name="Leebens-Mack J.H."/>
            <person name="Li F.W."/>
            <person name="Wang L."/>
        </authorList>
    </citation>
    <scope>NUCLEOTIDE SEQUENCE [LARGE SCALE GENOMIC DNA]</scope>
    <source>
        <strain evidence="2">cv. PW_Plant_1</strain>
    </source>
</reference>
<proteinExistence type="predicted"/>
<evidence type="ECO:0000313" key="2">
    <source>
        <dbReference type="Proteomes" id="UP001162992"/>
    </source>
</evidence>